<gene>
    <name evidence="1" type="ORF">SAMN05661109_02287</name>
</gene>
<sequence length="192" mass="21616">MIFNYVTEGRSDSGVAKGCSNIVGTISVTTINKRGVANLDQKISGYHSAAQQYTDVGWLILRDSDNQCPVTLRERFDPPSNGSANFIFRVVHSMTEGWLLSDAQSCADYFRIPKDRIPKQPEKIPHPKGLLLELCRKHSPKDIRDDMVTDDHRMGPLFADRLIEFAEQSWNIKTAASVSPSLNRAVQRLREI</sequence>
<accession>A0A1H9VML3</accession>
<dbReference type="Proteomes" id="UP000198929">
    <property type="component" value="Unassembled WGS sequence"/>
</dbReference>
<evidence type="ECO:0000313" key="1">
    <source>
        <dbReference type="EMBL" id="SES22567.1"/>
    </source>
</evidence>
<dbReference type="AlphaFoldDB" id="A0A1H9VML3"/>
<organism evidence="1 2">
    <name type="scientific">Corynebacterium cystitidis DSM 20524</name>
    <dbReference type="NCBI Taxonomy" id="1121357"/>
    <lineage>
        <taxon>Bacteria</taxon>
        <taxon>Bacillati</taxon>
        <taxon>Actinomycetota</taxon>
        <taxon>Actinomycetes</taxon>
        <taxon>Mycobacteriales</taxon>
        <taxon>Corynebacteriaceae</taxon>
        <taxon>Corynebacterium</taxon>
    </lineage>
</organism>
<reference evidence="2" key="1">
    <citation type="submission" date="2016-10" db="EMBL/GenBank/DDBJ databases">
        <authorList>
            <person name="Varghese N."/>
            <person name="Submissions S."/>
        </authorList>
    </citation>
    <scope>NUCLEOTIDE SEQUENCE [LARGE SCALE GENOMIC DNA]</scope>
    <source>
        <strain evidence="2">DSM 20524</strain>
    </source>
</reference>
<proteinExistence type="predicted"/>
<dbReference type="EMBL" id="FOGQ01000013">
    <property type="protein sequence ID" value="SES22567.1"/>
    <property type="molecule type" value="Genomic_DNA"/>
</dbReference>
<name>A0A1H9VML3_9CORY</name>
<protein>
    <submittedName>
        <fullName evidence="1">Uncharacterized protein</fullName>
    </submittedName>
</protein>
<dbReference type="STRING" id="1121357.SAMN05661109_02287"/>
<evidence type="ECO:0000313" key="2">
    <source>
        <dbReference type="Proteomes" id="UP000198929"/>
    </source>
</evidence>
<keyword evidence="2" id="KW-1185">Reference proteome</keyword>